<dbReference type="CDD" id="cd01740">
    <property type="entry name" value="GATase1_FGAR_AT"/>
    <property type="match status" value="1"/>
</dbReference>
<evidence type="ECO:0000256" key="1">
    <source>
        <dbReference type="ARBA" id="ARBA00022490"/>
    </source>
</evidence>
<name>A0A382J361_9ZZZZ</name>
<dbReference type="GO" id="GO:0004642">
    <property type="term" value="F:phosphoribosylformylglycinamidine synthase activity"/>
    <property type="evidence" value="ECO:0007669"/>
    <property type="project" value="InterPro"/>
</dbReference>
<evidence type="ECO:0000256" key="4">
    <source>
        <dbReference type="ARBA" id="ARBA00022755"/>
    </source>
</evidence>
<keyword evidence="7" id="KW-0315">Glutamine amidotransferase</keyword>
<dbReference type="InterPro" id="IPR029062">
    <property type="entry name" value="Class_I_gatase-like"/>
</dbReference>
<dbReference type="AlphaFoldDB" id="A0A382J361"/>
<dbReference type="HAMAP" id="MF_00421">
    <property type="entry name" value="PurQ"/>
    <property type="match status" value="1"/>
</dbReference>
<evidence type="ECO:0000313" key="8">
    <source>
        <dbReference type="EMBL" id="SVC06554.1"/>
    </source>
</evidence>
<dbReference type="NCBIfam" id="TIGR01737">
    <property type="entry name" value="FGAM_synth_I"/>
    <property type="match status" value="1"/>
</dbReference>
<keyword evidence="1" id="KW-0963">Cytoplasm</keyword>
<sequence>MKFGVVVFPGTWSDKDCFHVIDNVLDQPVEYVWHKDTDLTGFDCIILPGGFSYGDYLRCGAIARFSPIMKSVEAFANAGGLVYGICNGFQILCESGLLPGILMRNDHLQFRCEWTNLRIESSTSPFTSNAEVGQVISVPISHGEGNYFADNSTLDEIEKNGQVLFRYSTSEGRTTKDSNPNGSLNNIAGITNREGNVLGMMPHPERCCDPLLGSTDGEVIFRSIADS</sequence>
<keyword evidence="2" id="KW-0436">Ligase</keyword>
<dbReference type="PANTHER" id="PTHR47552">
    <property type="entry name" value="PHOSPHORIBOSYLFORMYLGLYCINAMIDINE SYNTHASE SUBUNIT PURQ"/>
    <property type="match status" value="1"/>
</dbReference>
<evidence type="ECO:0000256" key="3">
    <source>
        <dbReference type="ARBA" id="ARBA00022741"/>
    </source>
</evidence>
<dbReference type="SUPFAM" id="SSF52317">
    <property type="entry name" value="Class I glutamine amidotransferase-like"/>
    <property type="match status" value="1"/>
</dbReference>
<dbReference type="GO" id="GO:0016787">
    <property type="term" value="F:hydrolase activity"/>
    <property type="evidence" value="ECO:0007669"/>
    <property type="project" value="UniProtKB-KW"/>
</dbReference>
<evidence type="ECO:0008006" key="9">
    <source>
        <dbReference type="Google" id="ProtNLM"/>
    </source>
</evidence>
<dbReference type="PANTHER" id="PTHR47552:SF1">
    <property type="entry name" value="PHOSPHORIBOSYLFORMYLGLYCINAMIDINE SYNTHASE SUBUNIT PURQ"/>
    <property type="match status" value="1"/>
</dbReference>
<protein>
    <recommendedName>
        <fullName evidence="9">Phosphoribosylformylglycinamidine synthase I</fullName>
    </recommendedName>
</protein>
<keyword evidence="3" id="KW-0547">Nucleotide-binding</keyword>
<evidence type="ECO:0000256" key="6">
    <source>
        <dbReference type="ARBA" id="ARBA00022840"/>
    </source>
</evidence>
<dbReference type="PIRSF" id="PIRSF001586">
    <property type="entry name" value="FGAM_synth_I"/>
    <property type="match status" value="1"/>
</dbReference>
<dbReference type="Pfam" id="PF13507">
    <property type="entry name" value="GATase_5"/>
    <property type="match status" value="1"/>
</dbReference>
<accession>A0A382J361</accession>
<proteinExistence type="inferred from homology"/>
<reference evidence="8" key="1">
    <citation type="submission" date="2018-05" db="EMBL/GenBank/DDBJ databases">
        <authorList>
            <person name="Lanie J.A."/>
            <person name="Ng W.-L."/>
            <person name="Kazmierczak K.M."/>
            <person name="Andrzejewski T.M."/>
            <person name="Davidsen T.M."/>
            <person name="Wayne K.J."/>
            <person name="Tettelin H."/>
            <person name="Glass J.I."/>
            <person name="Rusch D."/>
            <person name="Podicherti R."/>
            <person name="Tsui H.-C.T."/>
            <person name="Winkler M.E."/>
        </authorList>
    </citation>
    <scope>NUCLEOTIDE SEQUENCE</scope>
</reference>
<dbReference type="SMART" id="SM01211">
    <property type="entry name" value="GATase_5"/>
    <property type="match status" value="1"/>
</dbReference>
<organism evidence="8">
    <name type="scientific">marine metagenome</name>
    <dbReference type="NCBI Taxonomy" id="408172"/>
    <lineage>
        <taxon>unclassified sequences</taxon>
        <taxon>metagenomes</taxon>
        <taxon>ecological metagenomes</taxon>
    </lineage>
</organism>
<evidence type="ECO:0000256" key="5">
    <source>
        <dbReference type="ARBA" id="ARBA00022801"/>
    </source>
</evidence>
<evidence type="ECO:0000256" key="2">
    <source>
        <dbReference type="ARBA" id="ARBA00022598"/>
    </source>
</evidence>
<dbReference type="InterPro" id="IPR010075">
    <property type="entry name" value="PRibForGlyAmidine_synth_PurQ"/>
</dbReference>
<keyword evidence="5" id="KW-0378">Hydrolase</keyword>
<dbReference type="Gene3D" id="3.40.50.880">
    <property type="match status" value="1"/>
</dbReference>
<evidence type="ECO:0000256" key="7">
    <source>
        <dbReference type="ARBA" id="ARBA00022962"/>
    </source>
</evidence>
<gene>
    <name evidence="8" type="ORF">METZ01_LOCUS259408</name>
</gene>
<feature type="non-terminal residue" evidence="8">
    <location>
        <position position="227"/>
    </location>
</feature>
<dbReference type="NCBIfam" id="NF002957">
    <property type="entry name" value="PRK03619.1"/>
    <property type="match status" value="1"/>
</dbReference>
<dbReference type="GO" id="GO:0005524">
    <property type="term" value="F:ATP binding"/>
    <property type="evidence" value="ECO:0007669"/>
    <property type="project" value="UniProtKB-KW"/>
</dbReference>
<keyword evidence="4" id="KW-0658">Purine biosynthesis</keyword>
<dbReference type="EMBL" id="UINC01071560">
    <property type="protein sequence ID" value="SVC06554.1"/>
    <property type="molecule type" value="Genomic_DNA"/>
</dbReference>
<keyword evidence="6" id="KW-0067">ATP-binding</keyword>
<dbReference type="PROSITE" id="PS51273">
    <property type="entry name" value="GATASE_TYPE_1"/>
    <property type="match status" value="1"/>
</dbReference>
<dbReference type="GO" id="GO:0006189">
    <property type="term" value="P:'de novo' IMP biosynthetic process"/>
    <property type="evidence" value="ECO:0007669"/>
    <property type="project" value="InterPro"/>
</dbReference>